<reference evidence="9" key="2">
    <citation type="submission" date="2020-08" db="EMBL/GenBank/DDBJ databases">
        <title>Plant Genome Project.</title>
        <authorList>
            <person name="Zhang R.-G."/>
        </authorList>
    </citation>
    <scope>NUCLEOTIDE SEQUENCE</scope>
    <source>
        <strain evidence="9">Huo1</strain>
        <tissue evidence="9">Leaf</tissue>
    </source>
</reference>
<dbReference type="GO" id="GO:0010268">
    <property type="term" value="P:brassinosteroid homeostasis"/>
    <property type="evidence" value="ECO:0007669"/>
    <property type="project" value="TreeGrafter"/>
</dbReference>
<sequence length="229" mass="26220">MDKKESSKQTSEDATRESLIAISYGAPDLTAIKSPKSKAGENVVKSLNQDEDEKYRADKHSFIFCCQEQKLQSRSVIDSPLDSKAEQEETVRNRPAGQKGLSLKEIRKMDYLNKVIDETLRVVTFSLVVFREAKKDVNVCGYTISKGWKALVWFRSADYDPETWPEPKKFDPSRWDNFTPKAENFIPFGSGSRLCPGNDLAKLEIAIFLHYFLLNYEQVKFFLPIIGNF</sequence>
<dbReference type="EMBL" id="PNBA02000005">
    <property type="protein sequence ID" value="KAG6423284.1"/>
    <property type="molecule type" value="Genomic_DNA"/>
</dbReference>
<dbReference type="PANTHER" id="PTHR24286">
    <property type="entry name" value="CYTOCHROME P450 26"/>
    <property type="match status" value="1"/>
</dbReference>
<dbReference type="Pfam" id="PF21737">
    <property type="entry name" value="DUF6865"/>
    <property type="match status" value="1"/>
</dbReference>
<evidence type="ECO:0000256" key="3">
    <source>
        <dbReference type="ARBA" id="ARBA00022692"/>
    </source>
</evidence>
<comment type="subcellular location">
    <subcellularLocation>
        <location evidence="1">Membrane</location>
        <topology evidence="1">Single-pass membrane protein</topology>
    </subcellularLocation>
</comment>
<evidence type="ECO:0000313" key="10">
    <source>
        <dbReference type="Proteomes" id="UP000298416"/>
    </source>
</evidence>
<dbReference type="InterPro" id="IPR036396">
    <property type="entry name" value="Cyt_P450_sf"/>
</dbReference>
<evidence type="ECO:0000256" key="6">
    <source>
        <dbReference type="ARBA" id="ARBA00023004"/>
    </source>
</evidence>
<dbReference type="GO" id="GO:0016020">
    <property type="term" value="C:membrane"/>
    <property type="evidence" value="ECO:0007669"/>
    <property type="project" value="UniProtKB-SubCell"/>
</dbReference>
<protein>
    <submittedName>
        <fullName evidence="9">Uncharacterized protein</fullName>
    </submittedName>
</protein>
<keyword evidence="7" id="KW-0503">Monooxygenase</keyword>
<comment type="caution">
    <text evidence="9">The sequence shown here is derived from an EMBL/GenBank/DDBJ whole genome shotgun (WGS) entry which is preliminary data.</text>
</comment>
<dbReference type="GO" id="GO:0016132">
    <property type="term" value="P:brassinosteroid biosynthetic process"/>
    <property type="evidence" value="ECO:0007669"/>
    <property type="project" value="TreeGrafter"/>
</dbReference>
<keyword evidence="10" id="KW-1185">Reference proteome</keyword>
<feature type="region of interest" description="Disordered" evidence="8">
    <location>
        <begin position="76"/>
        <end position="98"/>
    </location>
</feature>
<dbReference type="InterPro" id="IPR002397">
    <property type="entry name" value="Cyt_P450_B"/>
</dbReference>
<evidence type="ECO:0000256" key="7">
    <source>
        <dbReference type="RuleBase" id="RU000461"/>
    </source>
</evidence>
<dbReference type="GO" id="GO:0020037">
    <property type="term" value="F:heme binding"/>
    <property type="evidence" value="ECO:0007669"/>
    <property type="project" value="InterPro"/>
</dbReference>
<dbReference type="GO" id="GO:0051777">
    <property type="term" value="F:ent-kaurenoic acid monooxygenase activity"/>
    <property type="evidence" value="ECO:0007669"/>
    <property type="project" value="TreeGrafter"/>
</dbReference>
<keyword evidence="4 7" id="KW-0479">Metal-binding</keyword>
<proteinExistence type="inferred from homology"/>
<reference evidence="9" key="1">
    <citation type="submission" date="2018-01" db="EMBL/GenBank/DDBJ databases">
        <authorList>
            <person name="Mao J.F."/>
        </authorList>
    </citation>
    <scope>NUCLEOTIDE SEQUENCE</scope>
    <source>
        <strain evidence="9">Huo1</strain>
        <tissue evidence="9">Leaf</tissue>
    </source>
</reference>
<evidence type="ECO:0000256" key="1">
    <source>
        <dbReference type="ARBA" id="ARBA00004167"/>
    </source>
</evidence>
<dbReference type="AlphaFoldDB" id="A0A8X9A1A4"/>
<keyword evidence="5" id="KW-0472">Membrane</keyword>
<dbReference type="InterPro" id="IPR001128">
    <property type="entry name" value="Cyt_P450"/>
</dbReference>
<gene>
    <name evidence="9" type="ORF">SASPL_113676</name>
</gene>
<comment type="similarity">
    <text evidence="2 7">Belongs to the cytochrome P450 family.</text>
</comment>
<keyword evidence="5" id="KW-1133">Transmembrane helix</keyword>
<dbReference type="GO" id="GO:0005783">
    <property type="term" value="C:endoplasmic reticulum"/>
    <property type="evidence" value="ECO:0007669"/>
    <property type="project" value="TreeGrafter"/>
</dbReference>
<accession>A0A8X9A1A4</accession>
<dbReference type="GO" id="GO:0005506">
    <property type="term" value="F:iron ion binding"/>
    <property type="evidence" value="ECO:0007669"/>
    <property type="project" value="InterPro"/>
</dbReference>
<dbReference type="InterPro" id="IPR017972">
    <property type="entry name" value="Cyt_P450_CS"/>
</dbReference>
<keyword evidence="6 7" id="KW-0408">Iron</keyword>
<keyword evidence="3" id="KW-0812">Transmembrane</keyword>
<evidence type="ECO:0000256" key="4">
    <source>
        <dbReference type="ARBA" id="ARBA00022723"/>
    </source>
</evidence>
<keyword evidence="7" id="KW-0349">Heme</keyword>
<dbReference type="PANTHER" id="PTHR24286:SF356">
    <property type="entry name" value="ENT-KAURENOIC ACID OXIDASE 2"/>
    <property type="match status" value="1"/>
</dbReference>
<evidence type="ECO:0000256" key="2">
    <source>
        <dbReference type="ARBA" id="ARBA00010617"/>
    </source>
</evidence>
<dbReference type="PROSITE" id="PS00086">
    <property type="entry name" value="CYTOCHROME_P450"/>
    <property type="match status" value="1"/>
</dbReference>
<dbReference type="Gene3D" id="1.10.630.10">
    <property type="entry name" value="Cytochrome P450"/>
    <property type="match status" value="1"/>
</dbReference>
<dbReference type="PRINTS" id="PR00359">
    <property type="entry name" value="BP450"/>
</dbReference>
<dbReference type="GO" id="GO:0016125">
    <property type="term" value="P:sterol metabolic process"/>
    <property type="evidence" value="ECO:0007669"/>
    <property type="project" value="TreeGrafter"/>
</dbReference>
<dbReference type="Proteomes" id="UP000298416">
    <property type="component" value="Unassembled WGS sequence"/>
</dbReference>
<dbReference type="InterPro" id="IPR049198">
    <property type="entry name" value="DUF6865"/>
</dbReference>
<organism evidence="9">
    <name type="scientific">Salvia splendens</name>
    <name type="common">Scarlet sage</name>
    <dbReference type="NCBI Taxonomy" id="180675"/>
    <lineage>
        <taxon>Eukaryota</taxon>
        <taxon>Viridiplantae</taxon>
        <taxon>Streptophyta</taxon>
        <taxon>Embryophyta</taxon>
        <taxon>Tracheophyta</taxon>
        <taxon>Spermatophyta</taxon>
        <taxon>Magnoliopsida</taxon>
        <taxon>eudicotyledons</taxon>
        <taxon>Gunneridae</taxon>
        <taxon>Pentapetalae</taxon>
        <taxon>asterids</taxon>
        <taxon>lamiids</taxon>
        <taxon>Lamiales</taxon>
        <taxon>Lamiaceae</taxon>
        <taxon>Nepetoideae</taxon>
        <taxon>Mentheae</taxon>
        <taxon>Salviinae</taxon>
        <taxon>Salvia</taxon>
        <taxon>Salvia subgen. Calosphace</taxon>
        <taxon>core Calosphace</taxon>
    </lineage>
</organism>
<keyword evidence="7" id="KW-0560">Oxidoreductase</keyword>
<dbReference type="SUPFAM" id="SSF48264">
    <property type="entry name" value="Cytochrome P450"/>
    <property type="match status" value="1"/>
</dbReference>
<name>A0A8X9A1A4_SALSN</name>
<dbReference type="Pfam" id="PF00067">
    <property type="entry name" value="p450"/>
    <property type="match status" value="1"/>
</dbReference>
<evidence type="ECO:0000256" key="8">
    <source>
        <dbReference type="SAM" id="MobiDB-lite"/>
    </source>
</evidence>
<evidence type="ECO:0000313" key="9">
    <source>
        <dbReference type="EMBL" id="KAG6423284.1"/>
    </source>
</evidence>
<feature type="compositionally biased region" description="Basic and acidic residues" evidence="8">
    <location>
        <begin position="81"/>
        <end position="92"/>
    </location>
</feature>
<evidence type="ECO:0000256" key="5">
    <source>
        <dbReference type="ARBA" id="ARBA00022989"/>
    </source>
</evidence>